<feature type="compositionally biased region" description="Basic and acidic residues" evidence="1">
    <location>
        <begin position="159"/>
        <end position="175"/>
    </location>
</feature>
<evidence type="ECO:0000256" key="1">
    <source>
        <dbReference type="SAM" id="MobiDB-lite"/>
    </source>
</evidence>
<sequence length="440" mass="49464">MRAAVQGVLSLALVLALVLPFTAPAENGGEIRNYIISINHLYENLDYELALSRIQLARQLPRSTDDEVTLSLYQGIILYEMRKQGPATSVFLSALLLRPDAKLPVQVAPKVEALFESTRKQVKQEVASLLPPSGTEAPSTTAEQEWEDPPAPPSTAPTLEEHEDTKTAQSSKEEESSSVQPRTSETQVAKADTKLPSMSPPPSAQKAEQTKEGPVAVQPIKPLDCAPEPSLPGRNLKERQLSRLALMKQALCSNGTFQGLVSERWSELKTRIENAPTSHERMLITKDLDEFAREFLDKDPEREKRERLAAERREAERLAEEQWEAEQLEAEQREAEQLAAERREAEQREEERAQQKKKVRDAANLDTSKCQLIVSADCELLIQRILFTQEAFLRTKPASPLVPISQLVMLGQEIRAARTQEELQDAAHALDLWQQRQMFQ</sequence>
<evidence type="ECO:0000313" key="2">
    <source>
        <dbReference type="EMBL" id="REG27847.1"/>
    </source>
</evidence>
<dbReference type="EMBL" id="QUMU01000009">
    <property type="protein sequence ID" value="REG27847.1"/>
    <property type="molecule type" value="Genomic_DNA"/>
</dbReference>
<name>A0ABX9JVF2_9BACT</name>
<feature type="compositionally biased region" description="Basic and acidic residues" evidence="1">
    <location>
        <begin position="330"/>
        <end position="354"/>
    </location>
</feature>
<reference evidence="2 3" key="1">
    <citation type="submission" date="2018-08" db="EMBL/GenBank/DDBJ databases">
        <title>Genomic Encyclopedia of Archaeal and Bacterial Type Strains, Phase II (KMG-II): from individual species to whole genera.</title>
        <authorList>
            <person name="Goeker M."/>
        </authorList>
    </citation>
    <scope>NUCLEOTIDE SEQUENCE [LARGE SCALE GENOMIC DNA]</scope>
    <source>
        <strain evidence="2 3">DSM 2261</strain>
    </source>
</reference>
<feature type="region of interest" description="Disordered" evidence="1">
    <location>
        <begin position="125"/>
        <end position="234"/>
    </location>
</feature>
<keyword evidence="3" id="KW-1185">Reference proteome</keyword>
<evidence type="ECO:0000313" key="3">
    <source>
        <dbReference type="Proteomes" id="UP000256345"/>
    </source>
</evidence>
<proteinExistence type="predicted"/>
<gene>
    <name evidence="2" type="ORF">ATI61_109186</name>
</gene>
<dbReference type="Proteomes" id="UP000256345">
    <property type="component" value="Unassembled WGS sequence"/>
</dbReference>
<feature type="region of interest" description="Disordered" evidence="1">
    <location>
        <begin position="329"/>
        <end position="359"/>
    </location>
</feature>
<protein>
    <submittedName>
        <fullName evidence="2">Uncharacterized protein</fullName>
    </submittedName>
</protein>
<dbReference type="RefSeq" id="WP_053066137.1">
    <property type="nucleotide sequence ID" value="NZ_CP011509.1"/>
</dbReference>
<organism evidence="2 3">
    <name type="scientific">Archangium gephyra</name>
    <dbReference type="NCBI Taxonomy" id="48"/>
    <lineage>
        <taxon>Bacteria</taxon>
        <taxon>Pseudomonadati</taxon>
        <taxon>Myxococcota</taxon>
        <taxon>Myxococcia</taxon>
        <taxon>Myxococcales</taxon>
        <taxon>Cystobacterineae</taxon>
        <taxon>Archangiaceae</taxon>
        <taxon>Archangium</taxon>
    </lineage>
</organism>
<comment type="caution">
    <text evidence="2">The sequence shown here is derived from an EMBL/GenBank/DDBJ whole genome shotgun (WGS) entry which is preliminary data.</text>
</comment>
<accession>A0ABX9JVF2</accession>